<protein>
    <submittedName>
        <fullName evidence="2">Uncharacterized protein</fullName>
    </submittedName>
</protein>
<feature type="compositionally biased region" description="Low complexity" evidence="1">
    <location>
        <begin position="36"/>
        <end position="45"/>
    </location>
</feature>
<evidence type="ECO:0000313" key="3">
    <source>
        <dbReference type="Proteomes" id="UP001178507"/>
    </source>
</evidence>
<dbReference type="Proteomes" id="UP001178507">
    <property type="component" value="Unassembled WGS sequence"/>
</dbReference>
<keyword evidence="3" id="KW-1185">Reference proteome</keyword>
<reference evidence="2" key="1">
    <citation type="submission" date="2023-08" db="EMBL/GenBank/DDBJ databases">
        <authorList>
            <person name="Chen Y."/>
            <person name="Shah S."/>
            <person name="Dougan E. K."/>
            <person name="Thang M."/>
            <person name="Chan C."/>
        </authorList>
    </citation>
    <scope>NUCLEOTIDE SEQUENCE</scope>
</reference>
<feature type="region of interest" description="Disordered" evidence="1">
    <location>
        <begin position="27"/>
        <end position="46"/>
    </location>
</feature>
<evidence type="ECO:0000256" key="1">
    <source>
        <dbReference type="SAM" id="MobiDB-lite"/>
    </source>
</evidence>
<dbReference type="AlphaFoldDB" id="A0AA36IH29"/>
<comment type="caution">
    <text evidence="2">The sequence shown here is derived from an EMBL/GenBank/DDBJ whole genome shotgun (WGS) entry which is preliminary data.</text>
</comment>
<name>A0AA36IH29_9DINO</name>
<dbReference type="EMBL" id="CAUJNA010001336">
    <property type="protein sequence ID" value="CAJ1386194.1"/>
    <property type="molecule type" value="Genomic_DNA"/>
</dbReference>
<evidence type="ECO:0000313" key="2">
    <source>
        <dbReference type="EMBL" id="CAJ1386194.1"/>
    </source>
</evidence>
<proteinExistence type="predicted"/>
<sequence length="248" mass="27758">MGDRVEKALFDLEELKLRLAAARLSSGVGEAGSGEGADASPEEGSFGTPLEFLQRQVLELETALQAAVLRRSALAEAQPQPSPGLLAPVRLPQRRPQRAEGPQPPGPAVLNYFKEKLDECLEDRRRFFERYLLLRELCLSRACGLPQLRPAVSQPCRGDKPTPEEVLAEWERTWLPSDQALLEARVLRARARHRRFFEEVRAKEMRAEALLRQGEESRGLDAERLQLLQRLTGCGTAAGSAAWRWRGT</sequence>
<accession>A0AA36IH29</accession>
<gene>
    <name evidence="2" type="ORF">EVOR1521_LOCUS12627</name>
</gene>
<organism evidence="2 3">
    <name type="scientific">Effrenium voratum</name>
    <dbReference type="NCBI Taxonomy" id="2562239"/>
    <lineage>
        <taxon>Eukaryota</taxon>
        <taxon>Sar</taxon>
        <taxon>Alveolata</taxon>
        <taxon>Dinophyceae</taxon>
        <taxon>Suessiales</taxon>
        <taxon>Symbiodiniaceae</taxon>
        <taxon>Effrenium</taxon>
    </lineage>
</organism>